<feature type="compositionally biased region" description="Pro residues" evidence="1">
    <location>
        <begin position="571"/>
        <end position="588"/>
    </location>
</feature>
<dbReference type="EMBL" id="JARKIF010000010">
    <property type="protein sequence ID" value="KAJ7628935.1"/>
    <property type="molecule type" value="Genomic_DNA"/>
</dbReference>
<comment type="caution">
    <text evidence="2">The sequence shown here is derived from an EMBL/GenBank/DDBJ whole genome shotgun (WGS) entry which is preliminary data.</text>
</comment>
<feature type="compositionally biased region" description="Polar residues" evidence="1">
    <location>
        <begin position="16"/>
        <end position="43"/>
    </location>
</feature>
<name>A0AAD7BRW4_9AGAR</name>
<feature type="region of interest" description="Disordered" evidence="1">
    <location>
        <begin position="1"/>
        <end position="258"/>
    </location>
</feature>
<dbReference type="Proteomes" id="UP001221142">
    <property type="component" value="Unassembled WGS sequence"/>
</dbReference>
<protein>
    <submittedName>
        <fullName evidence="2">Uncharacterized protein</fullName>
    </submittedName>
</protein>
<feature type="compositionally biased region" description="Basic and acidic residues" evidence="1">
    <location>
        <begin position="301"/>
        <end position="310"/>
    </location>
</feature>
<feature type="compositionally biased region" description="Polar residues" evidence="1">
    <location>
        <begin position="77"/>
        <end position="91"/>
    </location>
</feature>
<feature type="compositionally biased region" description="Pro residues" evidence="1">
    <location>
        <begin position="44"/>
        <end position="53"/>
    </location>
</feature>
<dbReference type="AlphaFoldDB" id="A0AAD7BRW4"/>
<evidence type="ECO:0000313" key="3">
    <source>
        <dbReference type="Proteomes" id="UP001221142"/>
    </source>
</evidence>
<feature type="compositionally biased region" description="Low complexity" evidence="1">
    <location>
        <begin position="433"/>
        <end position="448"/>
    </location>
</feature>
<gene>
    <name evidence="2" type="ORF">FB45DRAFT_46212</name>
</gene>
<feature type="compositionally biased region" description="Polar residues" evidence="1">
    <location>
        <begin position="552"/>
        <end position="564"/>
    </location>
</feature>
<feature type="compositionally biased region" description="Low complexity" evidence="1">
    <location>
        <begin position="160"/>
        <end position="179"/>
    </location>
</feature>
<feature type="compositionally biased region" description="Low complexity" evidence="1">
    <location>
        <begin position="1"/>
        <end position="11"/>
    </location>
</feature>
<feature type="compositionally biased region" description="Low complexity" evidence="1">
    <location>
        <begin position="508"/>
        <end position="523"/>
    </location>
</feature>
<keyword evidence="3" id="KW-1185">Reference proteome</keyword>
<evidence type="ECO:0000313" key="2">
    <source>
        <dbReference type="EMBL" id="KAJ7628935.1"/>
    </source>
</evidence>
<feature type="region of interest" description="Disordered" evidence="1">
    <location>
        <begin position="412"/>
        <end position="593"/>
    </location>
</feature>
<feature type="region of interest" description="Disordered" evidence="1">
    <location>
        <begin position="273"/>
        <end position="310"/>
    </location>
</feature>
<organism evidence="2 3">
    <name type="scientific">Roridomyces roridus</name>
    <dbReference type="NCBI Taxonomy" id="1738132"/>
    <lineage>
        <taxon>Eukaryota</taxon>
        <taxon>Fungi</taxon>
        <taxon>Dikarya</taxon>
        <taxon>Basidiomycota</taxon>
        <taxon>Agaricomycotina</taxon>
        <taxon>Agaricomycetes</taxon>
        <taxon>Agaricomycetidae</taxon>
        <taxon>Agaricales</taxon>
        <taxon>Marasmiineae</taxon>
        <taxon>Mycenaceae</taxon>
        <taxon>Roridomyces</taxon>
    </lineage>
</organism>
<sequence length="619" mass="66165">MSSSNKSSFRSRIARRTSTGLSNSRPATPTDGARSSSVERWTSTPPPTLPAIPPIAATKDSPNKSLRTRLRGVMRRNSATSIDESESQPSEATPDPSEEPTRKKSLRARMGTVMRRTSSIVSDNATRPATPPPATTSEEGRRSSLSLSSEARKSTASLIPVPVSVSTPTPVPVLASTPAPAAPETPPAPPEVQVSPIPDPVPAPITSALPKPSSPPPSPLTNGHTHAHGDRRSVKRLLPVAQYPQMRPSPIAESPLREAEAQVARVDVGEAIVEEESEQVPVTTPELEPAAAQEHDEYETEQEHEHGEVDVKSPLLILIEAQTQMQPSPVAEVSREPDELPAPSGEEEQATPVLGPAVVVEEHIPPVLESEPEVTILTPLAPAAELPPPEPQVHEEEIPPLVLDSTFTKEPEEMVVPDSSATRTLNSIPDVLPPAAVIPPRVVPSSSSTDDDAYFVIVLGHPQTEPGHRAAVRDEHLDDREEMGHDLETDARPASEHEEEDQAPQPKRASTAGSSGSRSAVRTPEPTAVDPLLSSAAVPVPSPPLLPAAVPEQSTSVPSTSQPAANGRGQRPPPEKPQPTPSQYPPQNPLRKEDDPMWVLSALVAFVTDILGRFWHYYS</sequence>
<reference evidence="2" key="1">
    <citation type="submission" date="2023-03" db="EMBL/GenBank/DDBJ databases">
        <title>Massive genome expansion in bonnet fungi (Mycena s.s.) driven by repeated elements and novel gene families across ecological guilds.</title>
        <authorList>
            <consortium name="Lawrence Berkeley National Laboratory"/>
            <person name="Harder C.B."/>
            <person name="Miyauchi S."/>
            <person name="Viragh M."/>
            <person name="Kuo A."/>
            <person name="Thoen E."/>
            <person name="Andreopoulos B."/>
            <person name="Lu D."/>
            <person name="Skrede I."/>
            <person name="Drula E."/>
            <person name="Henrissat B."/>
            <person name="Morin E."/>
            <person name="Kohler A."/>
            <person name="Barry K."/>
            <person name="LaButti K."/>
            <person name="Morin E."/>
            <person name="Salamov A."/>
            <person name="Lipzen A."/>
            <person name="Mereny Z."/>
            <person name="Hegedus B."/>
            <person name="Baldrian P."/>
            <person name="Stursova M."/>
            <person name="Weitz H."/>
            <person name="Taylor A."/>
            <person name="Grigoriev I.V."/>
            <person name="Nagy L.G."/>
            <person name="Martin F."/>
            <person name="Kauserud H."/>
        </authorList>
    </citation>
    <scope>NUCLEOTIDE SEQUENCE</scope>
    <source>
        <strain evidence="2">9284</strain>
    </source>
</reference>
<feature type="compositionally biased region" description="Basic and acidic residues" evidence="1">
    <location>
        <begin position="466"/>
        <end position="496"/>
    </location>
</feature>
<feature type="region of interest" description="Disordered" evidence="1">
    <location>
        <begin position="324"/>
        <end position="353"/>
    </location>
</feature>
<feature type="compositionally biased region" description="Polar residues" evidence="1">
    <location>
        <begin position="115"/>
        <end position="124"/>
    </location>
</feature>
<evidence type="ECO:0000256" key="1">
    <source>
        <dbReference type="SAM" id="MobiDB-lite"/>
    </source>
</evidence>
<accession>A0AAD7BRW4</accession>
<feature type="compositionally biased region" description="Pro residues" evidence="1">
    <location>
        <begin position="180"/>
        <end position="190"/>
    </location>
</feature>
<proteinExistence type="predicted"/>